<proteinExistence type="predicted"/>
<name>A0A0G0LA02_9BACT</name>
<protein>
    <submittedName>
        <fullName evidence="1">Uncharacterized protein</fullName>
    </submittedName>
</protein>
<accession>A0A0G0LA02</accession>
<dbReference type="AlphaFoldDB" id="A0A0G0LA02"/>
<sequence length="224" mass="26680">MTVKVKKNKLISGSIVEIQTYLPESELLTTEKREQADKLDDLLRKSLEEINKEYLIKSKDLKTSLKKWYWLGEKIDYLVKNLPFEQKDIDGHLIWLAINQYLSDSLKREDVKRSGTSKDHLNKCWLLYKTKHRSWIKTWAGWDAITDRGDQLLDERLLLELEQCFNVELSNKDYQFIFKEITQLIPSQIKRKEIELMSVKNLRDIVVEVKRKFDSRNCNTKNVE</sequence>
<comment type="caution">
    <text evidence="1">The sequence shown here is derived from an EMBL/GenBank/DDBJ whole genome shotgun (WGS) entry which is preliminary data.</text>
</comment>
<evidence type="ECO:0000313" key="1">
    <source>
        <dbReference type="EMBL" id="KKQ49496.1"/>
    </source>
</evidence>
<dbReference type="EMBL" id="LBTX01000014">
    <property type="protein sequence ID" value="KKQ49496.1"/>
    <property type="molecule type" value="Genomic_DNA"/>
</dbReference>
<dbReference type="Proteomes" id="UP000034231">
    <property type="component" value="Unassembled WGS sequence"/>
</dbReference>
<organism evidence="1 2">
    <name type="scientific">Candidatus Shapirobacteria bacterium GW2011_GWE1_38_10</name>
    <dbReference type="NCBI Taxonomy" id="1618488"/>
    <lineage>
        <taxon>Bacteria</taxon>
        <taxon>Candidatus Shapironibacteriota</taxon>
    </lineage>
</organism>
<gene>
    <name evidence="1" type="ORF">US68_C0014G0009</name>
</gene>
<reference evidence="1 2" key="1">
    <citation type="journal article" date="2015" name="Nature">
        <title>rRNA introns, odd ribosomes, and small enigmatic genomes across a large radiation of phyla.</title>
        <authorList>
            <person name="Brown C.T."/>
            <person name="Hug L.A."/>
            <person name="Thomas B.C."/>
            <person name="Sharon I."/>
            <person name="Castelle C.J."/>
            <person name="Singh A."/>
            <person name="Wilkins M.J."/>
            <person name="Williams K.H."/>
            <person name="Banfield J.F."/>
        </authorList>
    </citation>
    <scope>NUCLEOTIDE SEQUENCE [LARGE SCALE GENOMIC DNA]</scope>
</reference>
<evidence type="ECO:0000313" key="2">
    <source>
        <dbReference type="Proteomes" id="UP000034231"/>
    </source>
</evidence>